<protein>
    <submittedName>
        <fullName evidence="4">G13370 protein</fullName>
    </submittedName>
</protein>
<keyword evidence="2" id="KW-0472">Membrane</keyword>
<name>A0ABP1GDJ5_9CHLO</name>
<feature type="transmembrane region" description="Helical" evidence="2">
    <location>
        <begin position="507"/>
        <end position="525"/>
    </location>
</feature>
<feature type="compositionally biased region" description="Polar residues" evidence="1">
    <location>
        <begin position="60"/>
        <end position="78"/>
    </location>
</feature>
<dbReference type="InterPro" id="IPR019734">
    <property type="entry name" value="TPR_rpt"/>
</dbReference>
<feature type="region of interest" description="Disordered" evidence="1">
    <location>
        <begin position="203"/>
        <end position="271"/>
    </location>
</feature>
<keyword evidence="2" id="KW-0812">Transmembrane</keyword>
<dbReference type="Proteomes" id="UP001497392">
    <property type="component" value="Unassembled WGS sequence"/>
</dbReference>
<evidence type="ECO:0000256" key="1">
    <source>
        <dbReference type="SAM" id="MobiDB-lite"/>
    </source>
</evidence>
<feature type="region of interest" description="Disordered" evidence="1">
    <location>
        <begin position="336"/>
        <end position="377"/>
    </location>
</feature>
<accession>A0ABP1GDJ5</accession>
<dbReference type="PANTHER" id="PTHR48313">
    <property type="entry name" value="TPR_REGION DOMAIN-CONTAINING PROTEIN"/>
    <property type="match status" value="1"/>
</dbReference>
<sequence length="527" mass="57183">MNPEMMKMAMDQMSRMTPQQMADMQRQMASLPPGFVQQQMEAMKSMDPAQLQRSMRDASSIASPGQSQGPVARSSHSMQEGLKEAGNKLFSQGRYEQAAAKYEMAKSELTGDTSTEAAALRQKCSLNLASCYLKLDENRKCVQQCSEVLQSNPEDRKALYRRGQAYSALKAYPAAVADLAGALERSPADERAVIKEKLDEAQQGLLKSKSSDTSAVDGGPGSQQEDPQSSVSAAEEQAMHSVPQAASQVHESSAPFHSIPDSSMPGPDFSPQGMQQTLRMMRQNPALMEQMRTTFASMTPEQMQAAAKMAGMPEGPGFDPQAMWQAADMMASMSPEALEQMTSMAASRHVGLQQQQHPSPQPPSLQTGPGSSQQAVEAMQANPEMMKQAMDMMGQIDPEQMATMMASMQSGSASGQPDPSAMAGLLSDPKSRELMRQMMSSVDPQQLATMSKAAGHTLTPEQAEAMSSQMRNMSDAQMEKLLTTMSWLQSASNAVQKAKQKITENKLLCLALVILLVALLLRWLGFV</sequence>
<keyword evidence="2" id="KW-1133">Transmembrane helix</keyword>
<comment type="caution">
    <text evidence="4">The sequence shown here is derived from an EMBL/GenBank/DDBJ whole genome shotgun (WGS) entry which is preliminary data.</text>
</comment>
<dbReference type="Gene3D" id="1.25.40.10">
    <property type="entry name" value="Tetratricopeptide repeat domain"/>
    <property type="match status" value="1"/>
</dbReference>
<feature type="region of interest" description="Disordered" evidence="1">
    <location>
        <begin position="42"/>
        <end position="81"/>
    </location>
</feature>
<feature type="domain" description="STI1" evidence="3">
    <location>
        <begin position="418"/>
        <end position="466"/>
    </location>
</feature>
<reference evidence="4 5" key="1">
    <citation type="submission" date="2024-06" db="EMBL/GenBank/DDBJ databases">
        <authorList>
            <person name="Kraege A."/>
            <person name="Thomma B."/>
        </authorList>
    </citation>
    <scope>NUCLEOTIDE SEQUENCE [LARGE SCALE GENOMIC DNA]</scope>
</reference>
<dbReference type="SUPFAM" id="SSF48452">
    <property type="entry name" value="TPR-like"/>
    <property type="match status" value="1"/>
</dbReference>
<dbReference type="InterPro" id="IPR006636">
    <property type="entry name" value="STI1_HS-bd"/>
</dbReference>
<dbReference type="SMART" id="SM00727">
    <property type="entry name" value="STI1"/>
    <property type="match status" value="2"/>
</dbReference>
<feature type="compositionally biased region" description="Polar residues" evidence="1">
    <location>
        <begin position="222"/>
        <end position="232"/>
    </location>
</feature>
<dbReference type="EMBL" id="CAXHTA020000021">
    <property type="protein sequence ID" value="CAL5229942.1"/>
    <property type="molecule type" value="Genomic_DNA"/>
</dbReference>
<dbReference type="InterPro" id="IPR011990">
    <property type="entry name" value="TPR-like_helical_dom_sf"/>
</dbReference>
<evidence type="ECO:0000313" key="5">
    <source>
        <dbReference type="Proteomes" id="UP001497392"/>
    </source>
</evidence>
<dbReference type="PANTHER" id="PTHR48313:SF1">
    <property type="entry name" value="OUTER ENVELOPE PROTEIN 61"/>
    <property type="match status" value="1"/>
</dbReference>
<evidence type="ECO:0000259" key="3">
    <source>
        <dbReference type="SMART" id="SM00727"/>
    </source>
</evidence>
<feature type="domain" description="STI1" evidence="3">
    <location>
        <begin position="270"/>
        <end position="306"/>
    </location>
</feature>
<evidence type="ECO:0000256" key="2">
    <source>
        <dbReference type="SAM" id="Phobius"/>
    </source>
</evidence>
<keyword evidence="5" id="KW-1185">Reference proteome</keyword>
<dbReference type="SMART" id="SM00028">
    <property type="entry name" value="TPR"/>
    <property type="match status" value="3"/>
</dbReference>
<organism evidence="4 5">
    <name type="scientific">Coccomyxa viridis</name>
    <dbReference type="NCBI Taxonomy" id="1274662"/>
    <lineage>
        <taxon>Eukaryota</taxon>
        <taxon>Viridiplantae</taxon>
        <taxon>Chlorophyta</taxon>
        <taxon>core chlorophytes</taxon>
        <taxon>Trebouxiophyceae</taxon>
        <taxon>Trebouxiophyceae incertae sedis</taxon>
        <taxon>Coccomyxaceae</taxon>
        <taxon>Coccomyxa</taxon>
    </lineage>
</organism>
<proteinExistence type="predicted"/>
<evidence type="ECO:0000313" key="4">
    <source>
        <dbReference type="EMBL" id="CAL5229942.1"/>
    </source>
</evidence>
<gene>
    <name evidence="4" type="primary">g13370</name>
    <name evidence="4" type="ORF">VP750_LOCUS11848</name>
</gene>